<accession>A0ACC0L8Y6</accession>
<dbReference type="EMBL" id="CM046400">
    <property type="protein sequence ID" value="KAI8525022.1"/>
    <property type="molecule type" value="Genomic_DNA"/>
</dbReference>
<proteinExistence type="predicted"/>
<gene>
    <name evidence="1" type="ORF">RHMOL_Rhmol13G0195900</name>
</gene>
<protein>
    <submittedName>
        <fullName evidence="1">Uncharacterized protein</fullName>
    </submittedName>
</protein>
<evidence type="ECO:0000313" key="2">
    <source>
        <dbReference type="Proteomes" id="UP001062846"/>
    </source>
</evidence>
<keyword evidence="2" id="KW-1185">Reference proteome</keyword>
<evidence type="ECO:0000313" key="1">
    <source>
        <dbReference type="EMBL" id="KAI8525022.1"/>
    </source>
</evidence>
<organism evidence="1 2">
    <name type="scientific">Rhododendron molle</name>
    <name type="common">Chinese azalea</name>
    <name type="synonym">Azalea mollis</name>
    <dbReference type="NCBI Taxonomy" id="49168"/>
    <lineage>
        <taxon>Eukaryota</taxon>
        <taxon>Viridiplantae</taxon>
        <taxon>Streptophyta</taxon>
        <taxon>Embryophyta</taxon>
        <taxon>Tracheophyta</taxon>
        <taxon>Spermatophyta</taxon>
        <taxon>Magnoliopsida</taxon>
        <taxon>eudicotyledons</taxon>
        <taxon>Gunneridae</taxon>
        <taxon>Pentapetalae</taxon>
        <taxon>asterids</taxon>
        <taxon>Ericales</taxon>
        <taxon>Ericaceae</taxon>
        <taxon>Ericoideae</taxon>
        <taxon>Rhodoreae</taxon>
        <taxon>Rhododendron</taxon>
    </lineage>
</organism>
<name>A0ACC0L8Y6_RHOML</name>
<sequence length="223" mass="24783">MWWCVGGGRGGFGGGATRGECVRWKREKRGDRSSGASVVWVAVGGGFWYEAKWRDFSQKKMYGDDFSEKKENGDDLCLLCARVLIVSCELEQIGFRMLFEAPVGSIWIDLHLLFLKDIVYLEGIKPLSTLIVLGSGGHTAEMLNLLSVLHTDSFTPRLYIAAATDYMSLQKARLFENSVIDKEFRMAGLQCKLSRVSAALLYKIMFTAVPSGSNCCYVSTVAF</sequence>
<comment type="caution">
    <text evidence="1">The sequence shown here is derived from an EMBL/GenBank/DDBJ whole genome shotgun (WGS) entry which is preliminary data.</text>
</comment>
<dbReference type="Proteomes" id="UP001062846">
    <property type="component" value="Chromosome 13"/>
</dbReference>
<reference evidence="1" key="1">
    <citation type="submission" date="2022-02" db="EMBL/GenBank/DDBJ databases">
        <title>Plant Genome Project.</title>
        <authorList>
            <person name="Zhang R.-G."/>
        </authorList>
    </citation>
    <scope>NUCLEOTIDE SEQUENCE</scope>
    <source>
        <strain evidence="1">AT1</strain>
    </source>
</reference>